<gene>
    <name evidence="10" type="ORF">PhCBS80983_g03907</name>
</gene>
<dbReference type="STRING" id="109895.A0A507E1S3"/>
<evidence type="ECO:0000256" key="4">
    <source>
        <dbReference type="ARBA" id="ARBA00022801"/>
    </source>
</evidence>
<dbReference type="GO" id="GO:0005789">
    <property type="term" value="C:endoplasmic reticulum membrane"/>
    <property type="evidence" value="ECO:0007669"/>
    <property type="project" value="TreeGrafter"/>
</dbReference>
<feature type="binding site" evidence="7">
    <location>
        <position position="46"/>
    </location>
    <ligand>
        <name>Ca(2+)</name>
        <dbReference type="ChEBI" id="CHEBI:29108"/>
    </ligand>
</feature>
<keyword evidence="11" id="KW-1185">Reference proteome</keyword>
<feature type="transmembrane region" description="Helical" evidence="9">
    <location>
        <begin position="89"/>
        <end position="109"/>
    </location>
</feature>
<dbReference type="InterPro" id="IPR008901">
    <property type="entry name" value="ACER"/>
</dbReference>
<feature type="binding site" evidence="7">
    <location>
        <position position="44"/>
    </location>
    <ligand>
        <name>Ca(2+)</name>
        <dbReference type="ChEBI" id="CHEBI:29108"/>
    </ligand>
</feature>
<comment type="caution">
    <text evidence="10">The sequence shown here is derived from an EMBL/GenBank/DDBJ whole genome shotgun (WGS) entry which is preliminary data.</text>
</comment>
<accession>A0A507E1S3</accession>
<evidence type="ECO:0000313" key="11">
    <source>
        <dbReference type="Proteomes" id="UP000318582"/>
    </source>
</evidence>
<comment type="cofactor">
    <cofactor evidence="8">
        <name>Zn(2+)</name>
        <dbReference type="ChEBI" id="CHEBI:29105"/>
    </cofactor>
</comment>
<proteinExistence type="inferred from homology"/>
<evidence type="ECO:0008006" key="12">
    <source>
        <dbReference type="Google" id="ProtNLM"/>
    </source>
</evidence>
<dbReference type="GO" id="GO:0046514">
    <property type="term" value="P:ceramide catabolic process"/>
    <property type="evidence" value="ECO:0007669"/>
    <property type="project" value="TreeGrafter"/>
</dbReference>
<comment type="subcellular location">
    <subcellularLocation>
        <location evidence="1">Membrane</location>
        <topology evidence="1">Multi-pass membrane protein</topology>
    </subcellularLocation>
</comment>
<keyword evidence="8" id="KW-0862">Zinc</keyword>
<reference evidence="10 11" key="1">
    <citation type="journal article" date="2019" name="Sci. Rep.">
        <title>Comparative genomics of chytrid fungi reveal insights into the obligate biotrophic and pathogenic lifestyle of Synchytrium endobioticum.</title>
        <authorList>
            <person name="van de Vossenberg B.T.L.H."/>
            <person name="Warris S."/>
            <person name="Nguyen H.D.T."/>
            <person name="van Gent-Pelzer M.P.E."/>
            <person name="Joly D.L."/>
            <person name="van de Geest H.C."/>
            <person name="Bonants P.J.M."/>
            <person name="Smith D.S."/>
            <person name="Levesque C.A."/>
            <person name="van der Lee T.A.J."/>
        </authorList>
    </citation>
    <scope>NUCLEOTIDE SEQUENCE [LARGE SCALE GENOMIC DNA]</scope>
    <source>
        <strain evidence="10 11">CBS 809.83</strain>
    </source>
</reference>
<evidence type="ECO:0000256" key="3">
    <source>
        <dbReference type="ARBA" id="ARBA00022692"/>
    </source>
</evidence>
<organism evidence="10 11">
    <name type="scientific">Powellomyces hirtus</name>
    <dbReference type="NCBI Taxonomy" id="109895"/>
    <lineage>
        <taxon>Eukaryota</taxon>
        <taxon>Fungi</taxon>
        <taxon>Fungi incertae sedis</taxon>
        <taxon>Chytridiomycota</taxon>
        <taxon>Chytridiomycota incertae sedis</taxon>
        <taxon>Chytridiomycetes</taxon>
        <taxon>Spizellomycetales</taxon>
        <taxon>Powellomycetaceae</taxon>
        <taxon>Powellomyces</taxon>
    </lineage>
</organism>
<evidence type="ECO:0000256" key="9">
    <source>
        <dbReference type="SAM" id="Phobius"/>
    </source>
</evidence>
<dbReference type="PANTHER" id="PTHR46187">
    <property type="entry name" value="ALKALINE CERAMIDASE 3"/>
    <property type="match status" value="1"/>
</dbReference>
<dbReference type="GO" id="GO:0046513">
    <property type="term" value="P:ceramide biosynthetic process"/>
    <property type="evidence" value="ECO:0007669"/>
    <property type="project" value="TreeGrafter"/>
</dbReference>
<name>A0A507E1S3_9FUNG</name>
<feature type="binding site" evidence="7">
    <location>
        <position position="42"/>
    </location>
    <ligand>
        <name>Ca(2+)</name>
        <dbReference type="ChEBI" id="CHEBI:29108"/>
    </ligand>
</feature>
<feature type="binding site" evidence="7">
    <location>
        <position position="41"/>
    </location>
    <ligand>
        <name>Ca(2+)</name>
        <dbReference type="ChEBI" id="CHEBI:29108"/>
    </ligand>
</feature>
<feature type="binding site" evidence="8">
    <location>
        <position position="246"/>
    </location>
    <ligand>
        <name>Zn(2+)</name>
        <dbReference type="ChEBI" id="CHEBI:29105"/>
        <note>catalytic</note>
    </ligand>
</feature>
<evidence type="ECO:0000256" key="5">
    <source>
        <dbReference type="ARBA" id="ARBA00022989"/>
    </source>
</evidence>
<evidence type="ECO:0000256" key="2">
    <source>
        <dbReference type="ARBA" id="ARBA00009780"/>
    </source>
</evidence>
<keyword evidence="4" id="KW-0378">Hydrolase</keyword>
<feature type="transmembrane region" description="Helical" evidence="9">
    <location>
        <begin position="167"/>
        <end position="186"/>
    </location>
</feature>
<dbReference type="Pfam" id="PF05875">
    <property type="entry name" value="Ceramidase"/>
    <property type="match status" value="1"/>
</dbReference>
<comment type="similarity">
    <text evidence="2">Belongs to the alkaline ceramidase family.</text>
</comment>
<dbReference type="PANTHER" id="PTHR46187:SF3">
    <property type="entry name" value="ALKALINE CERAMIDASE 3"/>
    <property type="match status" value="1"/>
</dbReference>
<keyword evidence="3 9" id="KW-0812">Transmembrane</keyword>
<evidence type="ECO:0000256" key="7">
    <source>
        <dbReference type="PIRSR" id="PIRSR608901-1"/>
    </source>
</evidence>
<feature type="binding site" evidence="8">
    <location>
        <position position="103"/>
    </location>
    <ligand>
        <name>Zn(2+)</name>
        <dbReference type="ChEBI" id="CHEBI:29105"/>
        <note>catalytic</note>
    </ligand>
</feature>
<keyword evidence="7" id="KW-0479">Metal-binding</keyword>
<feature type="transmembrane region" description="Helical" evidence="9">
    <location>
        <begin position="56"/>
        <end position="77"/>
    </location>
</feature>
<sequence>MHNHASHDSHGFNITSLFGMSSKPVAVGSAGFWGPVTSTLDWCEENHIVSQYIAEWWNATTNLVFLIWPLIGIYSCYKTGSERRFALSYAALILVGTGSFLFHGTLTYAMQLLDELPMCMATCVFVYCHLQMFAKKGANSPKAILALAGIFLTVTTSYLALQTPILFQVAFVALTLMQLFGALNNIRLVRRTHKAESNILYGLIAVCVTTILTAFALWNTDQIHCGSIQEHRNQIGYPLRVGLELHAWWHLLTGYSGYVSIVGAQYCRLLALGRNDIQLTVRGGFLPVLMPRSKLDNSMDQIKMPRNLTEKSKRA</sequence>
<dbReference type="GO" id="GO:0046872">
    <property type="term" value="F:metal ion binding"/>
    <property type="evidence" value="ECO:0007669"/>
    <property type="project" value="UniProtKB-KW"/>
</dbReference>
<keyword evidence="7" id="KW-0106">Calcium</keyword>
<dbReference type="EMBL" id="QEAQ01000054">
    <property type="protein sequence ID" value="TPX57317.1"/>
    <property type="molecule type" value="Genomic_DNA"/>
</dbReference>
<feature type="transmembrane region" description="Helical" evidence="9">
    <location>
        <begin position="198"/>
        <end position="218"/>
    </location>
</feature>
<protein>
    <recommendedName>
        <fullName evidence="12">Alkaline ceramidase</fullName>
    </recommendedName>
</protein>
<evidence type="ECO:0000256" key="6">
    <source>
        <dbReference type="ARBA" id="ARBA00023136"/>
    </source>
</evidence>
<feature type="transmembrane region" description="Helical" evidence="9">
    <location>
        <begin position="143"/>
        <end position="161"/>
    </location>
</feature>
<feature type="binding site" evidence="7">
    <location>
        <position position="55"/>
    </location>
    <ligand>
        <name>Ca(2+)</name>
        <dbReference type="ChEBI" id="CHEBI:29108"/>
    </ligand>
</feature>
<dbReference type="AlphaFoldDB" id="A0A507E1S3"/>
<keyword evidence="5 9" id="KW-1133">Transmembrane helix</keyword>
<dbReference type="Proteomes" id="UP000318582">
    <property type="component" value="Unassembled WGS sequence"/>
</dbReference>
<feature type="binding site" evidence="8">
    <location>
        <position position="250"/>
    </location>
    <ligand>
        <name>Zn(2+)</name>
        <dbReference type="ChEBI" id="CHEBI:29105"/>
        <note>catalytic</note>
    </ligand>
</feature>
<feature type="transmembrane region" description="Helical" evidence="9">
    <location>
        <begin position="115"/>
        <end position="134"/>
    </location>
</feature>
<keyword evidence="6 9" id="KW-0472">Membrane</keyword>
<evidence type="ECO:0000256" key="8">
    <source>
        <dbReference type="PIRSR" id="PIRSR608901-2"/>
    </source>
</evidence>
<dbReference type="GO" id="GO:0016811">
    <property type="term" value="F:hydrolase activity, acting on carbon-nitrogen (but not peptide) bonds, in linear amides"/>
    <property type="evidence" value="ECO:0007669"/>
    <property type="project" value="InterPro"/>
</dbReference>
<evidence type="ECO:0000256" key="1">
    <source>
        <dbReference type="ARBA" id="ARBA00004141"/>
    </source>
</evidence>
<evidence type="ECO:0000313" key="10">
    <source>
        <dbReference type="EMBL" id="TPX57317.1"/>
    </source>
</evidence>